<dbReference type="GO" id="GO:0042802">
    <property type="term" value="F:identical protein binding"/>
    <property type="evidence" value="ECO:0007669"/>
    <property type="project" value="UniProtKB-ARBA"/>
</dbReference>
<comment type="similarity">
    <text evidence="1">Belongs to the cytidine and deoxycytidylate deaminase family.</text>
</comment>
<dbReference type="GO" id="GO:0008270">
    <property type="term" value="F:zinc ion binding"/>
    <property type="evidence" value="ECO:0007669"/>
    <property type="project" value="InterPro"/>
</dbReference>
<proteinExistence type="inferred from homology"/>
<evidence type="ECO:0000256" key="4">
    <source>
        <dbReference type="ARBA" id="ARBA00022833"/>
    </source>
</evidence>
<dbReference type="STRING" id="1123231.SAMN02745189_00312"/>
<dbReference type="RefSeq" id="WP_072708841.1">
    <property type="nucleotide sequence ID" value="NZ_FRCF01000002.1"/>
</dbReference>
<dbReference type="InterPro" id="IPR016192">
    <property type="entry name" value="APOBEC/CMP_deaminase_Zn-bd"/>
</dbReference>
<dbReference type="PROSITE" id="PS00903">
    <property type="entry name" value="CYT_DCMP_DEAMINASES_1"/>
    <property type="match status" value="1"/>
</dbReference>
<sequence length="132" mass="14292">MSFEDLYTRAKEVRNRRELTKYATVASVGAALLAENGKVYTGVSIVTDCGTGFCAEHSAVAAMVTDGESRILQVVAAGKNGSILPPCGRCREFISQIHLGNMSTEVMIGKDKILTIKDLLPYDWKAVEAHTI</sequence>
<dbReference type="InterPro" id="IPR016193">
    <property type="entry name" value="Cytidine_deaminase-like"/>
</dbReference>
<dbReference type="InterPro" id="IPR002125">
    <property type="entry name" value="CMP_dCMP_dom"/>
</dbReference>
<organism evidence="6 7">
    <name type="scientific">Lacicoccus alkaliphilus DSM 16010</name>
    <dbReference type="NCBI Taxonomy" id="1123231"/>
    <lineage>
        <taxon>Bacteria</taxon>
        <taxon>Bacillati</taxon>
        <taxon>Bacillota</taxon>
        <taxon>Bacilli</taxon>
        <taxon>Bacillales</taxon>
        <taxon>Salinicoccaceae</taxon>
        <taxon>Lacicoccus</taxon>
    </lineage>
</organism>
<name>A0A1M7B0U3_9BACL</name>
<dbReference type="CDD" id="cd01283">
    <property type="entry name" value="cytidine_deaminase"/>
    <property type="match status" value="1"/>
</dbReference>
<evidence type="ECO:0000313" key="6">
    <source>
        <dbReference type="EMBL" id="SHL48603.1"/>
    </source>
</evidence>
<dbReference type="AlphaFoldDB" id="A0A1M7B0U3"/>
<dbReference type="PROSITE" id="PS51747">
    <property type="entry name" value="CYT_DCMP_DEAMINASES_2"/>
    <property type="match status" value="1"/>
</dbReference>
<dbReference type="OrthoDB" id="9799092at2"/>
<evidence type="ECO:0000256" key="1">
    <source>
        <dbReference type="ARBA" id="ARBA00006576"/>
    </source>
</evidence>
<gene>
    <name evidence="6" type="ORF">SAMN02745189_00312</name>
</gene>
<accession>A0A1M7B0U3</accession>
<evidence type="ECO:0000259" key="5">
    <source>
        <dbReference type="PROSITE" id="PS51747"/>
    </source>
</evidence>
<evidence type="ECO:0000256" key="2">
    <source>
        <dbReference type="ARBA" id="ARBA00022723"/>
    </source>
</evidence>
<keyword evidence="7" id="KW-1185">Reference proteome</keyword>
<reference evidence="6 7" key="1">
    <citation type="submission" date="2016-11" db="EMBL/GenBank/DDBJ databases">
        <authorList>
            <person name="Jaros S."/>
            <person name="Januszkiewicz K."/>
            <person name="Wedrychowicz H."/>
        </authorList>
    </citation>
    <scope>NUCLEOTIDE SEQUENCE [LARGE SCALE GENOMIC DNA]</scope>
    <source>
        <strain evidence="6 7">DSM 16010</strain>
    </source>
</reference>
<dbReference type="Gene3D" id="3.40.140.10">
    <property type="entry name" value="Cytidine Deaminase, domain 2"/>
    <property type="match status" value="1"/>
</dbReference>
<dbReference type="PANTHER" id="PTHR11644">
    <property type="entry name" value="CYTIDINE DEAMINASE"/>
    <property type="match status" value="1"/>
</dbReference>
<feature type="domain" description="CMP/dCMP-type deaminase" evidence="5">
    <location>
        <begin position="14"/>
        <end position="127"/>
    </location>
</feature>
<keyword evidence="2" id="KW-0479">Metal-binding</keyword>
<protein>
    <submittedName>
        <fullName evidence="6">Cytidine deaminase</fullName>
    </submittedName>
</protein>
<dbReference type="Proteomes" id="UP000184206">
    <property type="component" value="Unassembled WGS sequence"/>
</dbReference>
<keyword evidence="4" id="KW-0862">Zinc</keyword>
<dbReference type="GO" id="GO:0055086">
    <property type="term" value="P:nucleobase-containing small molecule metabolic process"/>
    <property type="evidence" value="ECO:0007669"/>
    <property type="project" value="UniProtKB-ARBA"/>
</dbReference>
<dbReference type="GO" id="GO:0005829">
    <property type="term" value="C:cytosol"/>
    <property type="evidence" value="ECO:0007669"/>
    <property type="project" value="TreeGrafter"/>
</dbReference>
<dbReference type="GO" id="GO:0004126">
    <property type="term" value="F:cytidine deaminase activity"/>
    <property type="evidence" value="ECO:0007669"/>
    <property type="project" value="UniProtKB-ARBA"/>
</dbReference>
<dbReference type="SUPFAM" id="SSF53927">
    <property type="entry name" value="Cytidine deaminase-like"/>
    <property type="match status" value="1"/>
</dbReference>
<keyword evidence="3" id="KW-0378">Hydrolase</keyword>
<dbReference type="InterPro" id="IPR050202">
    <property type="entry name" value="Cyt/Deoxycyt_deaminase"/>
</dbReference>
<dbReference type="EMBL" id="FRCF01000002">
    <property type="protein sequence ID" value="SHL48603.1"/>
    <property type="molecule type" value="Genomic_DNA"/>
</dbReference>
<evidence type="ECO:0000313" key="7">
    <source>
        <dbReference type="Proteomes" id="UP000184206"/>
    </source>
</evidence>
<evidence type="ECO:0000256" key="3">
    <source>
        <dbReference type="ARBA" id="ARBA00022801"/>
    </source>
</evidence>
<dbReference type="Pfam" id="PF00383">
    <property type="entry name" value="dCMP_cyt_deam_1"/>
    <property type="match status" value="1"/>
</dbReference>
<dbReference type="PANTHER" id="PTHR11644:SF2">
    <property type="entry name" value="CYTIDINE DEAMINASE"/>
    <property type="match status" value="1"/>
</dbReference>
<dbReference type="GO" id="GO:0072527">
    <property type="term" value="P:pyrimidine-containing compound metabolic process"/>
    <property type="evidence" value="ECO:0007669"/>
    <property type="project" value="UniProtKB-ARBA"/>
</dbReference>